<dbReference type="OrthoDB" id="3262464at2759"/>
<gene>
    <name evidence="3" type="ORF">FIBSPDRAFT_771468</name>
</gene>
<evidence type="ECO:0000256" key="2">
    <source>
        <dbReference type="SAM" id="SignalP"/>
    </source>
</evidence>
<evidence type="ECO:0000313" key="3">
    <source>
        <dbReference type="EMBL" id="KZP01932.1"/>
    </source>
</evidence>
<evidence type="ECO:0000313" key="4">
    <source>
        <dbReference type="Proteomes" id="UP000076532"/>
    </source>
</evidence>
<evidence type="ECO:0000256" key="1">
    <source>
        <dbReference type="SAM" id="MobiDB-lite"/>
    </source>
</evidence>
<reference evidence="3 4" key="1">
    <citation type="journal article" date="2016" name="Mol. Biol. Evol.">
        <title>Comparative Genomics of Early-Diverging Mushroom-Forming Fungi Provides Insights into the Origins of Lignocellulose Decay Capabilities.</title>
        <authorList>
            <person name="Nagy L.G."/>
            <person name="Riley R."/>
            <person name="Tritt A."/>
            <person name="Adam C."/>
            <person name="Daum C."/>
            <person name="Floudas D."/>
            <person name="Sun H."/>
            <person name="Yadav J.S."/>
            <person name="Pangilinan J."/>
            <person name="Larsson K.H."/>
            <person name="Matsuura K."/>
            <person name="Barry K."/>
            <person name="Labutti K."/>
            <person name="Kuo R."/>
            <person name="Ohm R.A."/>
            <person name="Bhattacharya S.S."/>
            <person name="Shirouzu T."/>
            <person name="Yoshinaga Y."/>
            <person name="Martin F.M."/>
            <person name="Grigoriev I.V."/>
            <person name="Hibbett D.S."/>
        </authorList>
    </citation>
    <scope>NUCLEOTIDE SEQUENCE [LARGE SCALE GENOMIC DNA]</scope>
    <source>
        <strain evidence="3 4">CBS 109695</strain>
    </source>
</reference>
<feature type="compositionally biased region" description="Polar residues" evidence="1">
    <location>
        <begin position="22"/>
        <end position="36"/>
    </location>
</feature>
<sequence>MFPVFMGILAVQASGVPCDDACSSSKQTTTPNQNRLNPPLQEGLQLLKHMYKQECLDFTRDILDQKEDYGIEGVMSERALHKLISAGHILLVHTEE</sequence>
<name>A0A167SHR9_9AGAM</name>
<keyword evidence="2" id="KW-0732">Signal</keyword>
<accession>A0A167SHR9</accession>
<dbReference type="Proteomes" id="UP000076532">
    <property type="component" value="Unassembled WGS sequence"/>
</dbReference>
<feature type="region of interest" description="Disordered" evidence="1">
    <location>
        <begin position="18"/>
        <end position="39"/>
    </location>
</feature>
<dbReference type="AlphaFoldDB" id="A0A167SHR9"/>
<proteinExistence type="predicted"/>
<dbReference type="EMBL" id="KV419347">
    <property type="protein sequence ID" value="KZP01932.1"/>
    <property type="molecule type" value="Genomic_DNA"/>
</dbReference>
<feature type="chain" id="PRO_5012926909" evidence="2">
    <location>
        <begin position="16"/>
        <end position="96"/>
    </location>
</feature>
<feature type="signal peptide" evidence="2">
    <location>
        <begin position="1"/>
        <end position="15"/>
    </location>
</feature>
<organism evidence="3 4">
    <name type="scientific">Athelia psychrophila</name>
    <dbReference type="NCBI Taxonomy" id="1759441"/>
    <lineage>
        <taxon>Eukaryota</taxon>
        <taxon>Fungi</taxon>
        <taxon>Dikarya</taxon>
        <taxon>Basidiomycota</taxon>
        <taxon>Agaricomycotina</taxon>
        <taxon>Agaricomycetes</taxon>
        <taxon>Agaricomycetidae</taxon>
        <taxon>Atheliales</taxon>
        <taxon>Atheliaceae</taxon>
        <taxon>Athelia</taxon>
    </lineage>
</organism>
<keyword evidence="4" id="KW-1185">Reference proteome</keyword>
<protein>
    <submittedName>
        <fullName evidence="3">Uncharacterized protein</fullName>
    </submittedName>
</protein>